<feature type="active site" description="Proton donor" evidence="13">
    <location>
        <position position="173"/>
    </location>
</feature>
<sequence>MQRWTARDPLGTSAGDCVGFPGRRQRKGVTTQVDATTVRVGVLGAAGKVGQAICAAVDAAPDLELVATVDKGDGLDAFVSSQTQVVVDFTHPDVVMDNLHFLVENGIHAVVGTTGFDDERLDRVRSWLADRPEVGVLIAPNFAIGAVLSMRFAQAAARFFDSVEVIELHHPNKADAPSGTAFRTARLIAQARAEAGVASSPDATTTELEGARGADVDGVRVHSVRLAGLVAHQEVLLGTEGETLTIRHDSIDRSSFAPGVLLGVREIGRRPGLTVGIDPLLDL</sequence>
<evidence type="ECO:0000256" key="3">
    <source>
        <dbReference type="ARBA" id="ARBA00022605"/>
    </source>
</evidence>
<keyword evidence="8 13" id="KW-0457">Lysine biosynthesis</keyword>
<dbReference type="GO" id="GO:0008839">
    <property type="term" value="F:4-hydroxy-tetrahydrodipicolinate reductase"/>
    <property type="evidence" value="ECO:0007669"/>
    <property type="project" value="UniProtKB-UniRule"/>
</dbReference>
<name>A0A379LUD2_9NOCA</name>
<dbReference type="Pfam" id="PF05173">
    <property type="entry name" value="DapB_C"/>
    <property type="match status" value="1"/>
</dbReference>
<feature type="binding site" evidence="13">
    <location>
        <begin position="139"/>
        <end position="142"/>
    </location>
    <ligand>
        <name>NAD(+)</name>
        <dbReference type="ChEBI" id="CHEBI:57540"/>
    </ligand>
</feature>
<feature type="binding site" evidence="13">
    <location>
        <begin position="179"/>
        <end position="180"/>
    </location>
    <ligand>
        <name>(S)-2,3,4,5-tetrahydrodipicolinate</name>
        <dbReference type="ChEBI" id="CHEBI:16845"/>
    </ligand>
</feature>
<comment type="subcellular location">
    <subcellularLocation>
        <location evidence="13">Cytoplasm</location>
    </subcellularLocation>
</comment>
<evidence type="ECO:0000256" key="8">
    <source>
        <dbReference type="ARBA" id="ARBA00023154"/>
    </source>
</evidence>
<evidence type="ECO:0000256" key="13">
    <source>
        <dbReference type="HAMAP-Rule" id="MF_00102"/>
    </source>
</evidence>
<feature type="binding site" evidence="13">
    <location>
        <position position="70"/>
    </location>
    <ligand>
        <name>NAD(+)</name>
        <dbReference type="ChEBI" id="CHEBI:57540"/>
    </ligand>
</feature>
<dbReference type="InterPro" id="IPR036291">
    <property type="entry name" value="NAD(P)-bd_dom_sf"/>
</dbReference>
<evidence type="ECO:0000256" key="6">
    <source>
        <dbReference type="ARBA" id="ARBA00023002"/>
    </source>
</evidence>
<accession>A0A379LUD2</accession>
<comment type="catalytic activity">
    <reaction evidence="12 13">
        <text>(S)-2,3,4,5-tetrahydrodipicolinate + NAD(+) + H2O = (2S,4S)-4-hydroxy-2,3,4,5-tetrahydrodipicolinate + NADH + H(+)</text>
        <dbReference type="Rhea" id="RHEA:35323"/>
        <dbReference type="ChEBI" id="CHEBI:15377"/>
        <dbReference type="ChEBI" id="CHEBI:15378"/>
        <dbReference type="ChEBI" id="CHEBI:16845"/>
        <dbReference type="ChEBI" id="CHEBI:57540"/>
        <dbReference type="ChEBI" id="CHEBI:57945"/>
        <dbReference type="ChEBI" id="CHEBI:67139"/>
        <dbReference type="EC" id="1.17.1.8"/>
    </reaction>
</comment>
<dbReference type="InterPro" id="IPR000846">
    <property type="entry name" value="DapB_N"/>
</dbReference>
<feature type="binding site" evidence="13">
    <location>
        <position position="170"/>
    </location>
    <ligand>
        <name>(S)-2,3,4,5-tetrahydrodipicolinate</name>
        <dbReference type="ChEBI" id="CHEBI:16845"/>
    </ligand>
</feature>
<dbReference type="EMBL" id="UGVI01000001">
    <property type="protein sequence ID" value="SUE13660.1"/>
    <property type="molecule type" value="Genomic_DNA"/>
</dbReference>
<evidence type="ECO:0000313" key="17">
    <source>
        <dbReference type="Proteomes" id="UP000254569"/>
    </source>
</evidence>
<feature type="binding site" evidence="13">
    <location>
        <begin position="112"/>
        <end position="114"/>
    </location>
    <ligand>
        <name>NAD(+)</name>
        <dbReference type="ChEBI" id="CHEBI:57540"/>
    </ligand>
</feature>
<dbReference type="InterPro" id="IPR022663">
    <property type="entry name" value="DapB_C"/>
</dbReference>
<evidence type="ECO:0000256" key="5">
    <source>
        <dbReference type="ARBA" id="ARBA00022915"/>
    </source>
</evidence>
<dbReference type="SUPFAM" id="SSF51735">
    <property type="entry name" value="NAD(P)-binding Rossmann-fold domains"/>
    <property type="match status" value="1"/>
</dbReference>
<dbReference type="Gene3D" id="3.30.360.10">
    <property type="entry name" value="Dihydrodipicolinate Reductase, domain 2"/>
    <property type="match status" value="1"/>
</dbReference>
<dbReference type="PANTHER" id="PTHR20836">
    <property type="entry name" value="DIHYDRODIPICOLINATE REDUCTASE"/>
    <property type="match status" value="1"/>
</dbReference>
<proteinExistence type="inferred from homology"/>
<dbReference type="Gene3D" id="3.40.50.720">
    <property type="entry name" value="NAD(P)-binding Rossmann-like Domain"/>
    <property type="match status" value="1"/>
</dbReference>
<keyword evidence="3 13" id="KW-0028">Amino-acid biosynthesis</keyword>
<dbReference type="UniPathway" id="UPA00034">
    <property type="reaction ID" value="UER00018"/>
</dbReference>
<evidence type="ECO:0000256" key="4">
    <source>
        <dbReference type="ARBA" id="ARBA00022857"/>
    </source>
</evidence>
<keyword evidence="5 13" id="KW-0220">Diaminopimelate biosynthesis</keyword>
<dbReference type="HAMAP" id="MF_00102">
    <property type="entry name" value="DapB"/>
    <property type="match status" value="1"/>
</dbReference>
<comment type="catalytic activity">
    <reaction evidence="11 13">
        <text>(S)-2,3,4,5-tetrahydrodipicolinate + NADP(+) + H2O = (2S,4S)-4-hydroxy-2,3,4,5-tetrahydrodipicolinate + NADPH + H(+)</text>
        <dbReference type="Rhea" id="RHEA:35331"/>
        <dbReference type="ChEBI" id="CHEBI:15377"/>
        <dbReference type="ChEBI" id="CHEBI:15378"/>
        <dbReference type="ChEBI" id="CHEBI:16845"/>
        <dbReference type="ChEBI" id="CHEBI:57783"/>
        <dbReference type="ChEBI" id="CHEBI:58349"/>
        <dbReference type="ChEBI" id="CHEBI:67139"/>
        <dbReference type="EC" id="1.17.1.8"/>
    </reaction>
</comment>
<comment type="function">
    <text evidence="13">Catalyzes the conversion of 4-hydroxy-tetrahydrodipicolinate (HTPA) to tetrahydrodipicolinate.</text>
</comment>
<comment type="subunit">
    <text evidence="13">Homotetramer.</text>
</comment>
<dbReference type="SUPFAM" id="SSF55347">
    <property type="entry name" value="Glyceraldehyde-3-phosphate dehydrogenase-like, C-terminal domain"/>
    <property type="match status" value="1"/>
</dbReference>
<keyword evidence="2 13" id="KW-0963">Cytoplasm</keyword>
<dbReference type="EC" id="1.17.1.8" evidence="10 13"/>
<dbReference type="FunFam" id="3.30.360.10:FF:000009">
    <property type="entry name" value="4-hydroxy-tetrahydrodipicolinate reductase"/>
    <property type="match status" value="1"/>
</dbReference>
<evidence type="ECO:0000256" key="9">
    <source>
        <dbReference type="ARBA" id="ARBA00037922"/>
    </source>
</evidence>
<dbReference type="AlphaFoldDB" id="A0A379LUD2"/>
<dbReference type="PROSITE" id="PS01298">
    <property type="entry name" value="DAPB"/>
    <property type="match status" value="1"/>
</dbReference>
<feature type="domain" description="Dihydrodipicolinate reductase C-terminal" evidence="15">
    <location>
        <begin position="145"/>
        <end position="277"/>
    </location>
</feature>
<dbReference type="GO" id="GO:0019877">
    <property type="term" value="P:diaminopimelate biosynthetic process"/>
    <property type="evidence" value="ECO:0007669"/>
    <property type="project" value="UniProtKB-UniRule"/>
</dbReference>
<evidence type="ECO:0000259" key="14">
    <source>
        <dbReference type="Pfam" id="PF01113"/>
    </source>
</evidence>
<dbReference type="GO" id="GO:0050661">
    <property type="term" value="F:NADP binding"/>
    <property type="evidence" value="ECO:0007669"/>
    <property type="project" value="UniProtKB-UniRule"/>
</dbReference>
<reference evidence="16 17" key="1">
    <citation type="submission" date="2018-06" db="EMBL/GenBank/DDBJ databases">
        <authorList>
            <consortium name="Pathogen Informatics"/>
            <person name="Doyle S."/>
        </authorList>
    </citation>
    <scope>NUCLEOTIDE SEQUENCE [LARGE SCALE GENOMIC DNA]</scope>
    <source>
        <strain evidence="16 17">NCTC13296</strain>
    </source>
</reference>
<dbReference type="Pfam" id="PF01113">
    <property type="entry name" value="DapB_N"/>
    <property type="match status" value="1"/>
</dbReference>
<evidence type="ECO:0000256" key="1">
    <source>
        <dbReference type="ARBA" id="ARBA00006642"/>
    </source>
</evidence>
<organism evidence="16 17">
    <name type="scientific">Rhodococcus gordoniae</name>
    <dbReference type="NCBI Taxonomy" id="223392"/>
    <lineage>
        <taxon>Bacteria</taxon>
        <taxon>Bacillati</taxon>
        <taxon>Actinomycetota</taxon>
        <taxon>Actinomycetes</taxon>
        <taxon>Mycobacteriales</taxon>
        <taxon>Nocardiaceae</taxon>
        <taxon>Rhodococcus</taxon>
    </lineage>
</organism>
<dbReference type="GO" id="GO:0016726">
    <property type="term" value="F:oxidoreductase activity, acting on CH or CH2 groups, NAD or NADP as acceptor"/>
    <property type="evidence" value="ECO:0007669"/>
    <property type="project" value="UniProtKB-UniRule"/>
</dbReference>
<evidence type="ECO:0000256" key="10">
    <source>
        <dbReference type="ARBA" id="ARBA00038983"/>
    </source>
</evidence>
<comment type="similarity">
    <text evidence="1 13">Belongs to the DapB family.</text>
</comment>
<evidence type="ECO:0000256" key="7">
    <source>
        <dbReference type="ARBA" id="ARBA00023027"/>
    </source>
</evidence>
<dbReference type="CDD" id="cd02274">
    <property type="entry name" value="DHDPR_N"/>
    <property type="match status" value="1"/>
</dbReference>
<evidence type="ECO:0000256" key="12">
    <source>
        <dbReference type="ARBA" id="ARBA00049396"/>
    </source>
</evidence>
<dbReference type="GO" id="GO:0051287">
    <property type="term" value="F:NAD binding"/>
    <property type="evidence" value="ECO:0007669"/>
    <property type="project" value="UniProtKB-UniRule"/>
</dbReference>
<keyword evidence="17" id="KW-1185">Reference proteome</keyword>
<feature type="domain" description="Dihydrodipicolinate reductase N-terminal" evidence="14">
    <location>
        <begin position="38"/>
        <end position="142"/>
    </location>
</feature>
<keyword evidence="7 13" id="KW-0520">NAD</keyword>
<dbReference type="NCBIfam" id="TIGR00036">
    <property type="entry name" value="dapB"/>
    <property type="match status" value="1"/>
</dbReference>
<dbReference type="PIRSF" id="PIRSF000161">
    <property type="entry name" value="DHPR"/>
    <property type="match status" value="1"/>
</dbReference>
<evidence type="ECO:0000256" key="2">
    <source>
        <dbReference type="ARBA" id="ARBA00022490"/>
    </source>
</evidence>
<gene>
    <name evidence="13 16" type="primary">dapB</name>
    <name evidence="16" type="ORF">NCTC13296_00482</name>
</gene>
<evidence type="ECO:0000259" key="15">
    <source>
        <dbReference type="Pfam" id="PF05173"/>
    </source>
</evidence>
<evidence type="ECO:0000313" key="16">
    <source>
        <dbReference type="EMBL" id="SUE13660.1"/>
    </source>
</evidence>
<dbReference type="GO" id="GO:0005829">
    <property type="term" value="C:cytosol"/>
    <property type="evidence" value="ECO:0007669"/>
    <property type="project" value="TreeGrafter"/>
</dbReference>
<dbReference type="GO" id="GO:0009089">
    <property type="term" value="P:lysine biosynthetic process via diaminopimelate"/>
    <property type="evidence" value="ECO:0007669"/>
    <property type="project" value="UniProtKB-UniRule"/>
</dbReference>
<comment type="pathway">
    <text evidence="9 13">Amino-acid biosynthesis; L-lysine biosynthesis via DAP pathway; (S)-tetrahydrodipicolinate from L-aspartate: step 4/4.</text>
</comment>
<dbReference type="PANTHER" id="PTHR20836:SF0">
    <property type="entry name" value="4-HYDROXY-TETRAHYDRODIPICOLINATE REDUCTASE 1, CHLOROPLASTIC-RELATED"/>
    <property type="match status" value="1"/>
</dbReference>
<feature type="active site" description="Proton donor/acceptor" evidence="13">
    <location>
        <position position="169"/>
    </location>
</feature>
<dbReference type="InterPro" id="IPR022664">
    <property type="entry name" value="DapB_N_CS"/>
</dbReference>
<dbReference type="InterPro" id="IPR023940">
    <property type="entry name" value="DHDPR_bac"/>
</dbReference>
<evidence type="ECO:0000256" key="11">
    <source>
        <dbReference type="ARBA" id="ARBA00049080"/>
    </source>
</evidence>
<protein>
    <recommendedName>
        <fullName evidence="10 13">4-hydroxy-tetrahydrodipicolinate reductase</fullName>
        <shortName evidence="13">HTPA reductase</shortName>
        <ecNumber evidence="10 13">1.17.1.8</ecNumber>
    </recommendedName>
</protein>
<dbReference type="Proteomes" id="UP000254569">
    <property type="component" value="Unassembled WGS sequence"/>
</dbReference>
<comment type="caution">
    <text evidence="13">Was originally thought to be a dihydrodipicolinate reductase (DHDPR), catalyzing the conversion of dihydrodipicolinate to tetrahydrodipicolinate. However, it was shown in E.coli that the substrate of the enzymatic reaction is not dihydrodipicolinate (DHDP) but in fact (2S,4S)-4-hydroxy-2,3,4,5-tetrahydrodipicolinic acid (HTPA), the product released by the DapA-catalyzed reaction.</text>
</comment>
<keyword evidence="4 13" id="KW-0521">NADP</keyword>
<feature type="binding site" evidence="13">
    <location>
        <begin position="44"/>
        <end position="49"/>
    </location>
    <ligand>
        <name>NAD(+)</name>
        <dbReference type="ChEBI" id="CHEBI:57540"/>
    </ligand>
</feature>
<keyword evidence="6 13" id="KW-0560">Oxidoreductase</keyword>
<feature type="binding site" evidence="13">
    <location>
        <position position="71"/>
    </location>
    <ligand>
        <name>NADP(+)</name>
        <dbReference type="ChEBI" id="CHEBI:58349"/>
    </ligand>
</feature>